<dbReference type="KEGG" id="ccac:CcaHIS019_0605920"/>
<gene>
    <name evidence="2" type="ORF">CcaverHIS019_0605920</name>
</gene>
<accession>A0AA48L8W6</accession>
<evidence type="ECO:0000313" key="3">
    <source>
        <dbReference type="Proteomes" id="UP001233271"/>
    </source>
</evidence>
<evidence type="ECO:0000313" key="2">
    <source>
        <dbReference type="EMBL" id="BEI94133.1"/>
    </source>
</evidence>
<sequence length="176" mass="19906">MPTFGIDQGDIEWDVPAHAWAAPNYCAAAPVPRNGCRAATSRTPSPAPAYCIYCHARIGRQRNVYSTDDPNLCTFFAAYFRAPTTGAARAILERDVLRRNHGLRELPPPPLPTRKSAPTKVVDRPYPPFRPGEQEALQRRIAARERNRRPNAFASRVVAQPYITEPYRPWRELKRA</sequence>
<dbReference type="RefSeq" id="XP_060459398.1">
    <property type="nucleotide sequence ID" value="XM_060603067.1"/>
</dbReference>
<protein>
    <submittedName>
        <fullName evidence="2">Uncharacterized protein</fullName>
    </submittedName>
</protein>
<evidence type="ECO:0000256" key="1">
    <source>
        <dbReference type="SAM" id="MobiDB-lite"/>
    </source>
</evidence>
<dbReference type="AlphaFoldDB" id="A0AA48L8W6"/>
<dbReference type="GeneID" id="85498003"/>
<keyword evidence="3" id="KW-1185">Reference proteome</keyword>
<proteinExistence type="predicted"/>
<feature type="region of interest" description="Disordered" evidence="1">
    <location>
        <begin position="102"/>
        <end position="134"/>
    </location>
</feature>
<reference evidence="2" key="1">
    <citation type="journal article" date="2023" name="BMC Genomics">
        <title>Chromosome-level genome assemblies of Cutaneotrichosporon spp. (Trichosporonales, Basidiomycota) reveal imbalanced evolution between nucleotide sequences and chromosome synteny.</title>
        <authorList>
            <person name="Kobayashi Y."/>
            <person name="Kayamori A."/>
            <person name="Aoki K."/>
            <person name="Shiwa Y."/>
            <person name="Matsutani M."/>
            <person name="Fujita N."/>
            <person name="Sugita T."/>
            <person name="Iwasaki W."/>
            <person name="Tanaka N."/>
            <person name="Takashima M."/>
        </authorList>
    </citation>
    <scope>NUCLEOTIDE SEQUENCE</scope>
    <source>
        <strain evidence="2">HIS019</strain>
    </source>
</reference>
<name>A0AA48L8W6_9TREE</name>
<dbReference type="Proteomes" id="UP001233271">
    <property type="component" value="Chromosome 6"/>
</dbReference>
<dbReference type="EMBL" id="AP028217">
    <property type="protein sequence ID" value="BEI94133.1"/>
    <property type="molecule type" value="Genomic_DNA"/>
</dbReference>
<organism evidence="2 3">
    <name type="scientific">Cutaneotrichosporon cavernicola</name>
    <dbReference type="NCBI Taxonomy" id="279322"/>
    <lineage>
        <taxon>Eukaryota</taxon>
        <taxon>Fungi</taxon>
        <taxon>Dikarya</taxon>
        <taxon>Basidiomycota</taxon>
        <taxon>Agaricomycotina</taxon>
        <taxon>Tremellomycetes</taxon>
        <taxon>Trichosporonales</taxon>
        <taxon>Trichosporonaceae</taxon>
        <taxon>Cutaneotrichosporon</taxon>
    </lineage>
</organism>